<gene>
    <name evidence="2" type="ORF">DSOUD_1198</name>
</gene>
<dbReference type="PATRIC" id="fig|1603606.3.peg.1311"/>
<sequence>MFVLHKEIQRLEVPAERVLLLQRSLTNIQVAIPGTTSQETTAYLCVFAAGKGYRIVAVLHQLSSRRLLFYLNNEGEVQQREANRILKEGIHFVESMGFILSDLDFQRLSPRERTAVWQSLPLKTGIVAAAPAAEPAAAKGVQASPPVSPPPPPSAPPTGETLAQKEQIPPAAEQRARQKAFLENIGRFLSSL</sequence>
<accession>A0A0M3QFC6</accession>
<dbReference type="AlphaFoldDB" id="A0A0M3QFC6"/>
<reference evidence="2 3" key="1">
    <citation type="submission" date="2015-07" db="EMBL/GenBank/DDBJ databases">
        <title>Isolation and Genomic Characterization of a Novel Halophilic Metal-Reducing Deltaproteobacterium from the Deep Subsurface.</title>
        <authorList>
            <person name="Badalamenti J.P."/>
            <person name="Summers Z.M."/>
            <person name="Gralnick J.A."/>
            <person name="Bond D.R."/>
        </authorList>
    </citation>
    <scope>NUCLEOTIDE SEQUENCE [LARGE SCALE GENOMIC DNA]</scope>
    <source>
        <strain evidence="2 3">WTL</strain>
    </source>
</reference>
<keyword evidence="3" id="KW-1185">Reference proteome</keyword>
<dbReference type="KEGG" id="des:DSOUD_1198"/>
<protein>
    <submittedName>
        <fullName evidence="2">Uncharacterized protein</fullName>
    </submittedName>
</protein>
<organism evidence="2 3">
    <name type="scientific">Desulfuromonas soudanensis</name>
    <dbReference type="NCBI Taxonomy" id="1603606"/>
    <lineage>
        <taxon>Bacteria</taxon>
        <taxon>Pseudomonadati</taxon>
        <taxon>Thermodesulfobacteriota</taxon>
        <taxon>Desulfuromonadia</taxon>
        <taxon>Desulfuromonadales</taxon>
        <taxon>Desulfuromonadaceae</taxon>
        <taxon>Desulfuromonas</taxon>
    </lineage>
</organism>
<dbReference type="Proteomes" id="UP000057158">
    <property type="component" value="Chromosome"/>
</dbReference>
<evidence type="ECO:0000313" key="3">
    <source>
        <dbReference type="Proteomes" id="UP000057158"/>
    </source>
</evidence>
<evidence type="ECO:0000256" key="1">
    <source>
        <dbReference type="SAM" id="MobiDB-lite"/>
    </source>
</evidence>
<name>A0A0M3QFC6_9BACT</name>
<evidence type="ECO:0000313" key="2">
    <source>
        <dbReference type="EMBL" id="ALC15979.1"/>
    </source>
</evidence>
<dbReference type="RefSeq" id="WP_053550133.1">
    <property type="nucleotide sequence ID" value="NZ_CP010802.1"/>
</dbReference>
<dbReference type="STRING" id="1603606.DSOUD_1198"/>
<proteinExistence type="predicted"/>
<dbReference type="EMBL" id="CP010802">
    <property type="protein sequence ID" value="ALC15979.1"/>
    <property type="molecule type" value="Genomic_DNA"/>
</dbReference>
<feature type="compositionally biased region" description="Pro residues" evidence="1">
    <location>
        <begin position="146"/>
        <end position="156"/>
    </location>
</feature>
<dbReference type="OrthoDB" id="5509154at2"/>
<feature type="region of interest" description="Disordered" evidence="1">
    <location>
        <begin position="137"/>
        <end position="176"/>
    </location>
</feature>